<proteinExistence type="predicted"/>
<comment type="caution">
    <text evidence="3">The sequence shown here is derived from an EMBL/GenBank/DDBJ whole genome shotgun (WGS) entry which is preliminary data.</text>
</comment>
<keyword evidence="4" id="KW-1185">Reference proteome</keyword>
<feature type="domain" description="DUF58" evidence="2">
    <location>
        <begin position="221"/>
        <end position="308"/>
    </location>
</feature>
<dbReference type="PANTHER" id="PTHR34351:SF2">
    <property type="entry name" value="DUF58 DOMAIN-CONTAINING PROTEIN"/>
    <property type="match status" value="1"/>
</dbReference>
<organism evidence="3 4">
    <name type="scientific">Tengunoibacter tsumagoiensis</name>
    <dbReference type="NCBI Taxonomy" id="2014871"/>
    <lineage>
        <taxon>Bacteria</taxon>
        <taxon>Bacillati</taxon>
        <taxon>Chloroflexota</taxon>
        <taxon>Ktedonobacteria</taxon>
        <taxon>Ktedonobacterales</taxon>
        <taxon>Dictyobacteraceae</taxon>
        <taxon>Tengunoibacter</taxon>
    </lineage>
</organism>
<protein>
    <recommendedName>
        <fullName evidence="2">DUF58 domain-containing protein</fullName>
    </recommendedName>
</protein>
<feature type="transmembrane region" description="Helical" evidence="1">
    <location>
        <begin position="24"/>
        <end position="39"/>
    </location>
</feature>
<dbReference type="Pfam" id="PF01882">
    <property type="entry name" value="DUF58"/>
    <property type="match status" value="1"/>
</dbReference>
<dbReference type="EMBL" id="BIFR01000001">
    <property type="protein sequence ID" value="GCE11140.1"/>
    <property type="molecule type" value="Genomic_DNA"/>
</dbReference>
<evidence type="ECO:0000313" key="4">
    <source>
        <dbReference type="Proteomes" id="UP000287352"/>
    </source>
</evidence>
<dbReference type="RefSeq" id="WP_126578795.1">
    <property type="nucleotide sequence ID" value="NZ_BIFR01000001.1"/>
</dbReference>
<keyword evidence="1" id="KW-0812">Transmembrane</keyword>
<gene>
    <name evidence="3" type="ORF">KTT_09990</name>
</gene>
<accession>A0A401ZWI7</accession>
<dbReference type="InterPro" id="IPR002881">
    <property type="entry name" value="DUF58"/>
</dbReference>
<evidence type="ECO:0000256" key="1">
    <source>
        <dbReference type="SAM" id="Phobius"/>
    </source>
</evidence>
<keyword evidence="1" id="KW-0472">Membrane</keyword>
<evidence type="ECO:0000313" key="3">
    <source>
        <dbReference type="EMBL" id="GCE11140.1"/>
    </source>
</evidence>
<reference evidence="4" key="1">
    <citation type="submission" date="2018-12" db="EMBL/GenBank/DDBJ databases">
        <title>Tengunoibacter tsumagoiensis gen. nov., sp. nov., Dictyobacter kobayashii sp. nov., D. alpinus sp. nov., and D. joshuensis sp. nov. and description of Dictyobacteraceae fam. nov. within the order Ktedonobacterales isolated from Tengu-no-mugimeshi.</title>
        <authorList>
            <person name="Wang C.M."/>
            <person name="Zheng Y."/>
            <person name="Sakai Y."/>
            <person name="Toyoda A."/>
            <person name="Minakuchi Y."/>
            <person name="Abe K."/>
            <person name="Yokota A."/>
            <person name="Yabe S."/>
        </authorList>
    </citation>
    <scope>NUCLEOTIDE SEQUENCE [LARGE SCALE GENOMIC DNA]</scope>
    <source>
        <strain evidence="4">Uno3</strain>
    </source>
</reference>
<dbReference type="OrthoDB" id="9789943at2"/>
<sequence length="471" mass="53474">MSAVEKRGSLSTLEERALLKKRRPWYYLALLLFILSIVFKMPLMLLAAILTLLVALIPELWLRLALKHLLVRQRVNHQHLFFGEEVVLSVVVENRKMLPLPWLQIENPITPPLTVVGQRKTLSQRDTLISTWLLWPYQRVTRRYRMTCQDRGFHVFGPTRLNCSDPFGWIESERYLAANETLLVYPLIAPLEALNLPPVRTIGERVGQRQLLEDPLWFAGIRDYQLGDDPRRIDWKATARTGELRSKIFESTTMRRLLVVLDTWAYTGLQKGVDLEVQEFCISVAASLAVWGLEEGYAVGMLANSGMVTTTHELSSEATTDILQNQEQILKSNGLTISPAGITIPFSLDHGQYEHILTTLARLIPSHITPIERMIELEDEMFPSGTTVVVVSPVETLNEATLARLWERRIRGNTIAIVTVGDLPEDYQEPETQTIRLYHVGGKEKWHELVNTVGAGKGENIGTSSTRLQLD</sequence>
<dbReference type="AlphaFoldDB" id="A0A401ZWI7"/>
<name>A0A401ZWI7_9CHLR</name>
<keyword evidence="1" id="KW-1133">Transmembrane helix</keyword>
<evidence type="ECO:0000259" key="2">
    <source>
        <dbReference type="Pfam" id="PF01882"/>
    </source>
</evidence>
<dbReference type="Proteomes" id="UP000287352">
    <property type="component" value="Unassembled WGS sequence"/>
</dbReference>
<dbReference type="PANTHER" id="PTHR34351">
    <property type="entry name" value="SLR1927 PROTEIN-RELATED"/>
    <property type="match status" value="1"/>
</dbReference>